<evidence type="ECO:0000259" key="2">
    <source>
        <dbReference type="Pfam" id="PF01989"/>
    </source>
</evidence>
<accession>A0A2M8J740</accession>
<dbReference type="OrthoDB" id="1550274at2"/>
<evidence type="ECO:0000256" key="1">
    <source>
        <dbReference type="ARBA" id="ARBA00023239"/>
    </source>
</evidence>
<name>A0A2M8J740_9RHOB</name>
<evidence type="ECO:0000313" key="3">
    <source>
        <dbReference type="EMBL" id="PJE38600.1"/>
    </source>
</evidence>
<evidence type="ECO:0000313" key="4">
    <source>
        <dbReference type="Proteomes" id="UP000231553"/>
    </source>
</evidence>
<dbReference type="PANTHER" id="PTHR36577:SF3">
    <property type="entry name" value="DUF521 DOMAIN PROTEIN (AFU_ORTHOLOGUE AFUA_6G00490)"/>
    <property type="match status" value="1"/>
</dbReference>
<reference evidence="3 4" key="1">
    <citation type="journal article" date="2018" name="Int. J. Syst. Evol. Microbiol.">
        <title>Pseudooceanicola lipolyticus sp. nov., a marine alphaproteobacterium, reclassification of Oceanicola flagellatus as Pseudooceanicola flagellatus comb. nov. and emended description of the genus Pseudooceanicola.</title>
        <authorList>
            <person name="Huang M.-M."/>
            <person name="Guo L.-L."/>
            <person name="Wu Y.-H."/>
            <person name="Lai Q.-L."/>
            <person name="Shao Z.-Z."/>
            <person name="Wang C.-S."/>
            <person name="Wu M."/>
            <person name="Xu X.-W."/>
        </authorList>
    </citation>
    <scope>NUCLEOTIDE SEQUENCE [LARGE SCALE GENOMIC DNA]</scope>
    <source>
        <strain evidence="3 4">157</strain>
    </source>
</reference>
<dbReference type="GO" id="GO:0016829">
    <property type="term" value="F:lyase activity"/>
    <property type="evidence" value="ECO:0007669"/>
    <property type="project" value="UniProtKB-KW"/>
</dbReference>
<feature type="domain" description="Phosphomevalonate dehydratase small subunit-like" evidence="2">
    <location>
        <begin position="27"/>
        <end position="107"/>
    </location>
</feature>
<keyword evidence="1" id="KW-0456">Lyase</keyword>
<organism evidence="3 4">
    <name type="scientific">Pseudooceanicola lipolyticus</name>
    <dbReference type="NCBI Taxonomy" id="2029104"/>
    <lineage>
        <taxon>Bacteria</taxon>
        <taxon>Pseudomonadati</taxon>
        <taxon>Pseudomonadota</taxon>
        <taxon>Alphaproteobacteria</taxon>
        <taxon>Rhodobacterales</taxon>
        <taxon>Paracoccaceae</taxon>
        <taxon>Pseudooceanicola</taxon>
    </lineage>
</organism>
<dbReference type="EMBL" id="PGTB01000001">
    <property type="protein sequence ID" value="PJE38600.1"/>
    <property type="molecule type" value="Genomic_DNA"/>
</dbReference>
<dbReference type="Pfam" id="PF01989">
    <property type="entry name" value="AcnX_swivel_put"/>
    <property type="match status" value="1"/>
</dbReference>
<dbReference type="SUPFAM" id="SSF52016">
    <property type="entry name" value="LeuD/IlvD-like"/>
    <property type="match status" value="1"/>
</dbReference>
<dbReference type="PANTHER" id="PTHR36577">
    <property type="entry name" value="DUF521 DOMAIN PROTEIN (AFU_ORTHOLOGUE AFUA_6G00490)"/>
    <property type="match status" value="1"/>
</dbReference>
<comment type="caution">
    <text evidence="3">The sequence shown here is derived from an EMBL/GenBank/DDBJ whole genome shotgun (WGS) entry which is preliminary data.</text>
</comment>
<keyword evidence="4" id="KW-1185">Reference proteome</keyword>
<sequence length="138" mass="14705">MAETSWQARGVVRGVADGAALVSQTALSFLGDLDIRSGRVVGRSSDLCGECVAGRVLVLPASRGSAGAWRFLYQLKMHDTHPAALILREMPDPSVTQGAILAEVPVVVAPEGTFWTNMRGGDILRVDGSSGRIERCQR</sequence>
<dbReference type="RefSeq" id="WP_100160729.1">
    <property type="nucleotide sequence ID" value="NZ_PGTB01000001.1"/>
</dbReference>
<dbReference type="InterPro" id="IPR002840">
    <property type="entry name" value="PMDh-S-like_dom"/>
</dbReference>
<dbReference type="AlphaFoldDB" id="A0A2M8J740"/>
<gene>
    <name evidence="3" type="ORF">CVM52_00290</name>
</gene>
<dbReference type="Gene3D" id="3.50.30.10">
    <property type="entry name" value="Phosphohistidine domain"/>
    <property type="match status" value="1"/>
</dbReference>
<protein>
    <recommendedName>
        <fullName evidence="2">Phosphomevalonate dehydratase small subunit-like domain-containing protein</fullName>
    </recommendedName>
</protein>
<dbReference type="Proteomes" id="UP000231553">
    <property type="component" value="Unassembled WGS sequence"/>
</dbReference>
<proteinExistence type="predicted"/>